<accession>A0A1W1EFE4</accession>
<dbReference type="PANTHER" id="PTHR30383:SF24">
    <property type="entry name" value="THIOESTERASE 1_PROTEASE 1_LYSOPHOSPHOLIPASE L1"/>
    <property type="match status" value="1"/>
</dbReference>
<protein>
    <submittedName>
        <fullName evidence="2">Lipolytic enzyme, G-D-S-L</fullName>
    </submittedName>
</protein>
<dbReference type="Pfam" id="PF13472">
    <property type="entry name" value="Lipase_GDSL_2"/>
    <property type="match status" value="1"/>
</dbReference>
<dbReference type="EMBL" id="FPKX01000060">
    <property type="protein sequence ID" value="SFZ98769.1"/>
    <property type="molecule type" value="Genomic_DNA"/>
</dbReference>
<dbReference type="Gene3D" id="3.40.50.1110">
    <property type="entry name" value="SGNH hydrolase"/>
    <property type="match status" value="1"/>
</dbReference>
<dbReference type="InterPro" id="IPR051532">
    <property type="entry name" value="Ester_Hydrolysis_Enzymes"/>
</dbReference>
<proteinExistence type="predicted"/>
<dbReference type="InterPro" id="IPR013830">
    <property type="entry name" value="SGNH_hydro"/>
</dbReference>
<evidence type="ECO:0000313" key="2">
    <source>
        <dbReference type="EMBL" id="SFZ98769.1"/>
    </source>
</evidence>
<dbReference type="AlphaFoldDB" id="A0A1W1EFE4"/>
<evidence type="ECO:0000259" key="1">
    <source>
        <dbReference type="Pfam" id="PF13472"/>
    </source>
</evidence>
<dbReference type="PANTHER" id="PTHR30383">
    <property type="entry name" value="THIOESTERASE 1/PROTEASE 1/LYSOPHOSPHOLIPASE L1"/>
    <property type="match status" value="1"/>
</dbReference>
<dbReference type="InterPro" id="IPR036514">
    <property type="entry name" value="SGNH_hydro_sf"/>
</dbReference>
<feature type="domain" description="SGNH hydrolase-type esterase" evidence="1">
    <location>
        <begin position="35"/>
        <end position="186"/>
    </location>
</feature>
<dbReference type="SUPFAM" id="SSF52266">
    <property type="entry name" value="SGNH hydrolase"/>
    <property type="match status" value="1"/>
</dbReference>
<reference evidence="2" key="1">
    <citation type="submission" date="2016-10" db="EMBL/GenBank/DDBJ databases">
        <authorList>
            <person name="de Groot N.N."/>
        </authorList>
    </citation>
    <scope>NUCLEOTIDE SEQUENCE</scope>
</reference>
<sequence>MKIIIVAAIIVLALLSLNNNKGSSMELSKNDTILAFGDSLTYGFGADREESYPSRLTLLSGYNVINAGVNGDTSEDGLKRLAPYLENPSVKLMILFFGGNDILQKKSMLELKQNLLSMIDMAKEKNIEILLVSVPNISLFGLSSLDLYEDISDEEDIPLLKGMLSDILSNPSEKSDYIHPNAKGYEKMAKEIYKKLKKEGWTK</sequence>
<dbReference type="GO" id="GO:0004622">
    <property type="term" value="F:phosphatidylcholine lysophospholipase activity"/>
    <property type="evidence" value="ECO:0007669"/>
    <property type="project" value="TreeGrafter"/>
</dbReference>
<name>A0A1W1EFE4_9ZZZZ</name>
<gene>
    <name evidence="2" type="ORF">MNB_SV-5-1442</name>
</gene>
<organism evidence="2">
    <name type="scientific">hydrothermal vent metagenome</name>
    <dbReference type="NCBI Taxonomy" id="652676"/>
    <lineage>
        <taxon>unclassified sequences</taxon>
        <taxon>metagenomes</taxon>
        <taxon>ecological metagenomes</taxon>
    </lineage>
</organism>